<proteinExistence type="predicted"/>
<dbReference type="AlphaFoldDB" id="A0A8B6CZE5"/>
<evidence type="ECO:0000313" key="2">
    <source>
        <dbReference type="EMBL" id="VDI12455.1"/>
    </source>
</evidence>
<evidence type="ECO:0000313" key="3">
    <source>
        <dbReference type="Proteomes" id="UP000596742"/>
    </source>
</evidence>
<keyword evidence="3" id="KW-1185">Reference proteome</keyword>
<dbReference type="EMBL" id="UYJE01002631">
    <property type="protein sequence ID" value="VDI12455.1"/>
    <property type="molecule type" value="Genomic_DNA"/>
</dbReference>
<evidence type="ECO:0000256" key="1">
    <source>
        <dbReference type="SAM" id="SignalP"/>
    </source>
</evidence>
<dbReference type="Proteomes" id="UP000596742">
    <property type="component" value="Unassembled WGS sequence"/>
</dbReference>
<dbReference type="OrthoDB" id="9976041at2759"/>
<keyword evidence="1" id="KW-0732">Signal</keyword>
<comment type="caution">
    <text evidence="2">The sequence shown here is derived from an EMBL/GenBank/DDBJ whole genome shotgun (WGS) entry which is preliminary data.</text>
</comment>
<reference evidence="2" key="1">
    <citation type="submission" date="2018-11" db="EMBL/GenBank/DDBJ databases">
        <authorList>
            <person name="Alioto T."/>
            <person name="Alioto T."/>
        </authorList>
    </citation>
    <scope>NUCLEOTIDE SEQUENCE</scope>
</reference>
<name>A0A8B6CZE5_MYTGA</name>
<gene>
    <name evidence="2" type="ORF">MGAL_10B001315</name>
</gene>
<organism evidence="2 3">
    <name type="scientific">Mytilus galloprovincialis</name>
    <name type="common">Mediterranean mussel</name>
    <dbReference type="NCBI Taxonomy" id="29158"/>
    <lineage>
        <taxon>Eukaryota</taxon>
        <taxon>Metazoa</taxon>
        <taxon>Spiralia</taxon>
        <taxon>Lophotrochozoa</taxon>
        <taxon>Mollusca</taxon>
        <taxon>Bivalvia</taxon>
        <taxon>Autobranchia</taxon>
        <taxon>Pteriomorphia</taxon>
        <taxon>Mytilida</taxon>
        <taxon>Mytiloidea</taxon>
        <taxon>Mytilidae</taxon>
        <taxon>Mytilinae</taxon>
        <taxon>Mytilus</taxon>
    </lineage>
</organism>
<sequence>MTMLIVRFIVLLSVFVGISYGWGDQNKYDTSAQAKCTEVTRGPTRDCRWPAGLNMQVDQIAAGGKIAAYKIRWFGGSWSGWVVPGYNDMDWKINLVNIRCSMPYKANKVRPHSSETVGFVWH</sequence>
<accession>A0A8B6CZE5</accession>
<protein>
    <submittedName>
        <fullName evidence="2">Uncharacterized protein</fullName>
    </submittedName>
</protein>
<feature type="signal peptide" evidence="1">
    <location>
        <begin position="1"/>
        <end position="21"/>
    </location>
</feature>
<feature type="chain" id="PRO_5032462398" evidence="1">
    <location>
        <begin position="22"/>
        <end position="122"/>
    </location>
</feature>